<proteinExistence type="inferred from homology"/>
<dbReference type="GO" id="GO:0030313">
    <property type="term" value="C:cell envelope"/>
    <property type="evidence" value="ECO:0007669"/>
    <property type="project" value="UniProtKB-SubCell"/>
</dbReference>
<evidence type="ECO:0000259" key="4">
    <source>
        <dbReference type="Pfam" id="PF09375"/>
    </source>
</evidence>
<dbReference type="CDD" id="cd14656">
    <property type="entry name" value="Imelysin-like_EfeO"/>
    <property type="match status" value="1"/>
</dbReference>
<keyword evidence="5" id="KW-0449">Lipoprotein</keyword>
<dbReference type="InterPro" id="IPR050894">
    <property type="entry name" value="EfeM/EfeO_iron_uptake"/>
</dbReference>
<gene>
    <name evidence="5" type="ORF">BSZ05_22660</name>
</gene>
<name>A0AAN1KQJ8_9VIBR</name>
<comment type="similarity">
    <text evidence="2">Belongs to the EfeM/EfeO family.</text>
</comment>
<keyword evidence="3" id="KW-0732">Signal</keyword>
<dbReference type="AlphaFoldDB" id="A0AAN1KQJ8"/>
<comment type="subcellular location">
    <subcellularLocation>
        <location evidence="1">Cell envelope</location>
    </subcellularLocation>
</comment>
<reference evidence="6" key="1">
    <citation type="submission" date="2016-12" db="EMBL/GenBank/DDBJ databases">
        <title>Comparative genomic analysis reveals the diversity, evolution, and environmental adaptation strategies of the genus Vibrio.</title>
        <authorList>
            <person name="Lin H."/>
            <person name="Wang X."/>
            <person name="Zhang X.-H."/>
        </authorList>
    </citation>
    <scope>NUCLEOTIDE SEQUENCE [LARGE SCALE GENOMIC DNA]</scope>
    <source>
        <strain evidence="6">QT6D1</strain>
    </source>
</reference>
<dbReference type="EMBL" id="CP018309">
    <property type="protein sequence ID" value="ASI92593.1"/>
    <property type="molecule type" value="Genomic_DNA"/>
</dbReference>
<dbReference type="Pfam" id="PF09375">
    <property type="entry name" value="Peptidase_M75"/>
    <property type="match status" value="1"/>
</dbReference>
<dbReference type="KEGG" id="vsh:BSZ05_22660"/>
<accession>A0AAN1KQJ8</accession>
<dbReference type="PANTHER" id="PTHR39192:SF1">
    <property type="entry name" value="IRON UPTAKE SYSTEM COMPONENT EFEO"/>
    <property type="match status" value="1"/>
</dbReference>
<dbReference type="RefSeq" id="WP_088878501.1">
    <property type="nucleotide sequence ID" value="NZ_CP018309.1"/>
</dbReference>
<evidence type="ECO:0000256" key="2">
    <source>
        <dbReference type="ARBA" id="ARBA00005989"/>
    </source>
</evidence>
<evidence type="ECO:0000313" key="6">
    <source>
        <dbReference type="Proteomes" id="UP000197092"/>
    </source>
</evidence>
<dbReference type="InterPro" id="IPR034981">
    <property type="entry name" value="Imelysin-like_EfeO/Algp7"/>
</dbReference>
<protein>
    <submittedName>
        <fullName evidence="5">Efem/EfeO family lipoprotein</fullName>
    </submittedName>
</protein>
<dbReference type="Proteomes" id="UP000197092">
    <property type="component" value="Chromosome 2"/>
</dbReference>
<dbReference type="InterPro" id="IPR038352">
    <property type="entry name" value="Imelysin_sf"/>
</dbReference>
<sequence>MYHRSRTLITNFCLSLFIASSYPLEAKALRSPVQTGEDVIIAKGDIPTPEKYKQVTEAFINYSIEKIEKIIDSLSSLKKALAKNELKAAQGFYVKAHQNYEMIRPVVDLFGNTDRLINSRANYFLQGEADYRFKGFHLVEYMLFEAQDKSGALDATDELLLYVEDLKQRVEQELIEIPKLVQSSADYIEMIIEVKLGGHENIYSQSDIADIAANMAGSEKIIRELKPFIPRESLQPILINFTQIEEIIDHYVTKNGGFKPYGQLSERDKKRLYSLLSNQAYLLATLRSTLNVDVYYKYQADTP</sequence>
<feature type="domain" description="Imelysin-like" evidence="4">
    <location>
        <begin position="67"/>
        <end position="231"/>
    </location>
</feature>
<dbReference type="InterPro" id="IPR018976">
    <property type="entry name" value="Imelysin-like"/>
</dbReference>
<organism evidence="5 6">
    <name type="scientific">Vibrio mediterranei</name>
    <dbReference type="NCBI Taxonomy" id="689"/>
    <lineage>
        <taxon>Bacteria</taxon>
        <taxon>Pseudomonadati</taxon>
        <taxon>Pseudomonadota</taxon>
        <taxon>Gammaproteobacteria</taxon>
        <taxon>Vibrionales</taxon>
        <taxon>Vibrionaceae</taxon>
        <taxon>Vibrio</taxon>
    </lineage>
</organism>
<evidence type="ECO:0000313" key="5">
    <source>
        <dbReference type="EMBL" id="ASI92593.1"/>
    </source>
</evidence>
<dbReference type="Gene3D" id="1.20.1420.20">
    <property type="entry name" value="M75 peptidase, HXXE motif"/>
    <property type="match status" value="1"/>
</dbReference>
<evidence type="ECO:0000256" key="3">
    <source>
        <dbReference type="ARBA" id="ARBA00022729"/>
    </source>
</evidence>
<evidence type="ECO:0000256" key="1">
    <source>
        <dbReference type="ARBA" id="ARBA00004196"/>
    </source>
</evidence>
<dbReference type="PANTHER" id="PTHR39192">
    <property type="entry name" value="IRON UPTAKE SYSTEM COMPONENT EFEO"/>
    <property type="match status" value="1"/>
</dbReference>